<dbReference type="EMBL" id="CP002059">
    <property type="protein sequence ID" value="ADI64711.1"/>
    <property type="molecule type" value="Genomic_DNA"/>
</dbReference>
<reference evidence="2 3" key="1">
    <citation type="journal article" date="2010" name="PLoS ONE">
        <title>Genome erosion in a nitrogen-fixing vertically transmitted endosymbiotic multicellular cyanobacterium.</title>
        <authorList>
            <person name="Ran L."/>
            <person name="Larsson J."/>
            <person name="Vigil-Stenman T."/>
            <person name="Nylander J.A."/>
            <person name="Ininbergs K."/>
            <person name="Zheng W.W."/>
            <person name="Lapidus A."/>
            <person name="Lowry S."/>
            <person name="Haselkorn R."/>
            <person name="Bergman B."/>
        </authorList>
    </citation>
    <scope>NUCLEOTIDE SEQUENCE [LARGE SCALE GENOMIC DNA]</scope>
    <source>
        <strain evidence="2 3">0708</strain>
    </source>
</reference>
<dbReference type="Gene3D" id="1.20.245.10">
    <property type="entry name" value="Lipoxygenase-1, Domain 5"/>
    <property type="match status" value="1"/>
</dbReference>
<dbReference type="InterPro" id="IPR036226">
    <property type="entry name" value="LipOase_C_sf"/>
</dbReference>
<evidence type="ECO:0000259" key="1">
    <source>
        <dbReference type="PROSITE" id="PS51393"/>
    </source>
</evidence>
<name>D7E0Q5_NOSA0</name>
<protein>
    <submittedName>
        <fullName evidence="2">Lipoxygenase</fullName>
    </submittedName>
</protein>
<dbReference type="HOGENOM" id="CLU_2465956_0_0_3"/>
<dbReference type="Proteomes" id="UP000001511">
    <property type="component" value="Chromosome"/>
</dbReference>
<accession>D7E0Q5</accession>
<dbReference type="PROSITE" id="PS51393">
    <property type="entry name" value="LIPOXYGENASE_3"/>
    <property type="match status" value="1"/>
</dbReference>
<dbReference type="KEGG" id="naz:Aazo_2879"/>
<proteinExistence type="predicted"/>
<dbReference type="RefSeq" id="WP_013191727.1">
    <property type="nucleotide sequence ID" value="NC_014248.1"/>
</dbReference>
<dbReference type="GO" id="GO:0016702">
    <property type="term" value="F:oxidoreductase activity, acting on single donors with incorporation of molecular oxygen, incorporation of two atoms of oxygen"/>
    <property type="evidence" value="ECO:0007669"/>
    <property type="project" value="InterPro"/>
</dbReference>
<dbReference type="GO" id="GO:0046872">
    <property type="term" value="F:metal ion binding"/>
    <property type="evidence" value="ECO:0007669"/>
    <property type="project" value="InterPro"/>
</dbReference>
<dbReference type="SMR" id="D7E0Q5"/>
<evidence type="ECO:0000313" key="3">
    <source>
        <dbReference type="Proteomes" id="UP000001511"/>
    </source>
</evidence>
<dbReference type="InterPro" id="IPR013819">
    <property type="entry name" value="LipOase_C"/>
</dbReference>
<dbReference type="SUPFAM" id="SSF48484">
    <property type="entry name" value="Lipoxigenase"/>
    <property type="match status" value="1"/>
</dbReference>
<gene>
    <name evidence="2" type="ordered locus">Aazo_2879</name>
</gene>
<evidence type="ECO:0000313" key="2">
    <source>
        <dbReference type="EMBL" id="ADI64711.1"/>
    </source>
</evidence>
<dbReference type="AlphaFoldDB" id="D7E0Q5"/>
<feature type="domain" description="Lipoxygenase" evidence="1">
    <location>
        <begin position="1"/>
        <end position="88"/>
    </location>
</feature>
<organism evidence="2 3">
    <name type="scientific">Nostoc azollae (strain 0708)</name>
    <name type="common">Anabaena azollae (strain 0708)</name>
    <dbReference type="NCBI Taxonomy" id="551115"/>
    <lineage>
        <taxon>Bacteria</taxon>
        <taxon>Bacillati</taxon>
        <taxon>Cyanobacteriota</taxon>
        <taxon>Cyanophyceae</taxon>
        <taxon>Nostocales</taxon>
        <taxon>Nostocaceae</taxon>
        <taxon>Trichormus</taxon>
    </lineage>
</organism>
<keyword evidence="3" id="KW-1185">Reference proteome</keyword>
<dbReference type="OrthoDB" id="5912511at2"/>
<sequence>MIKNYNDGKKKLITNGNIKGLLPPEKNNQLDSIAYLINIATKIIFTVTAQHSAVNFAQYDYAGWIPILIIPLPSMNLYQIYLPEMAII</sequence>
<dbReference type="Pfam" id="PF00305">
    <property type="entry name" value="Lipoxygenase"/>
    <property type="match status" value="1"/>
</dbReference>